<evidence type="ECO:0000256" key="3">
    <source>
        <dbReference type="ARBA" id="ARBA00022806"/>
    </source>
</evidence>
<dbReference type="InterPro" id="IPR027417">
    <property type="entry name" value="P-loop_NTPase"/>
</dbReference>
<dbReference type="InterPro" id="IPR027785">
    <property type="entry name" value="UvrD-like_helicase_C"/>
</dbReference>
<evidence type="ECO:0000313" key="8">
    <source>
        <dbReference type="EMBL" id="SIT51985.1"/>
    </source>
</evidence>
<evidence type="ECO:0000313" key="9">
    <source>
        <dbReference type="Proteomes" id="UP000195569"/>
    </source>
</evidence>
<protein>
    <recommendedName>
        <fullName evidence="5">DNA 3'-5' helicase II</fullName>
    </recommendedName>
</protein>
<organism evidence="8 9">
    <name type="scientific">Paraburkholderia piptadeniae</name>
    <dbReference type="NCBI Taxonomy" id="1701573"/>
    <lineage>
        <taxon>Bacteria</taxon>
        <taxon>Pseudomonadati</taxon>
        <taxon>Pseudomonadota</taxon>
        <taxon>Betaproteobacteria</taxon>
        <taxon>Burkholderiales</taxon>
        <taxon>Burkholderiaceae</taxon>
        <taxon>Paraburkholderia</taxon>
    </lineage>
</organism>
<dbReference type="Gene3D" id="3.40.50.300">
    <property type="entry name" value="P-loop containing nucleotide triphosphate hydrolases"/>
    <property type="match status" value="2"/>
</dbReference>
<dbReference type="RefSeq" id="WP_087740307.1">
    <property type="nucleotide sequence ID" value="NZ_CYGY02000161.1"/>
</dbReference>
<dbReference type="Pfam" id="PF13538">
    <property type="entry name" value="UvrD_C_2"/>
    <property type="match status" value="1"/>
</dbReference>
<evidence type="ECO:0000259" key="7">
    <source>
        <dbReference type="Pfam" id="PF13538"/>
    </source>
</evidence>
<dbReference type="GO" id="GO:0003677">
    <property type="term" value="F:DNA binding"/>
    <property type="evidence" value="ECO:0007669"/>
    <property type="project" value="InterPro"/>
</dbReference>
<dbReference type="InterPro" id="IPR000212">
    <property type="entry name" value="DNA_helicase_UvrD/REP"/>
</dbReference>
<dbReference type="GO" id="GO:0005524">
    <property type="term" value="F:ATP binding"/>
    <property type="evidence" value="ECO:0007669"/>
    <property type="project" value="UniProtKB-KW"/>
</dbReference>
<dbReference type="PANTHER" id="PTHR11070:SF2">
    <property type="entry name" value="ATP-DEPENDENT DNA HELICASE SRS2"/>
    <property type="match status" value="1"/>
</dbReference>
<dbReference type="SUPFAM" id="SSF52540">
    <property type="entry name" value="P-loop containing nucleoside triphosphate hydrolases"/>
    <property type="match status" value="1"/>
</dbReference>
<dbReference type="InterPro" id="IPR014016">
    <property type="entry name" value="UvrD-like_ATP-bd"/>
</dbReference>
<evidence type="ECO:0000256" key="2">
    <source>
        <dbReference type="ARBA" id="ARBA00022801"/>
    </source>
</evidence>
<reference evidence="8" key="1">
    <citation type="submission" date="2016-12" db="EMBL/GenBank/DDBJ databases">
        <authorList>
            <person name="Moulin L."/>
        </authorList>
    </citation>
    <scope>NUCLEOTIDE SEQUENCE [LARGE SCALE GENOMIC DNA]</scope>
    <source>
        <strain evidence="8">STM 7183</strain>
    </source>
</reference>
<evidence type="ECO:0000259" key="6">
    <source>
        <dbReference type="Pfam" id="PF00580"/>
    </source>
</evidence>
<dbReference type="PANTHER" id="PTHR11070">
    <property type="entry name" value="UVRD / RECB / PCRA DNA HELICASE FAMILY MEMBER"/>
    <property type="match status" value="1"/>
</dbReference>
<feature type="domain" description="UvrD-like helicase C-terminal" evidence="7">
    <location>
        <begin position="411"/>
        <end position="450"/>
    </location>
</feature>
<dbReference type="GO" id="GO:0043138">
    <property type="term" value="F:3'-5' DNA helicase activity"/>
    <property type="evidence" value="ECO:0007669"/>
    <property type="project" value="TreeGrafter"/>
</dbReference>
<dbReference type="GO" id="GO:0016787">
    <property type="term" value="F:hydrolase activity"/>
    <property type="evidence" value="ECO:0007669"/>
    <property type="project" value="UniProtKB-KW"/>
</dbReference>
<evidence type="ECO:0000256" key="4">
    <source>
        <dbReference type="ARBA" id="ARBA00022840"/>
    </source>
</evidence>
<comment type="caution">
    <text evidence="8">The sequence shown here is derived from an EMBL/GenBank/DDBJ whole genome shotgun (WGS) entry which is preliminary data.</text>
</comment>
<evidence type="ECO:0000256" key="5">
    <source>
        <dbReference type="ARBA" id="ARBA00034923"/>
    </source>
</evidence>
<keyword evidence="9" id="KW-1185">Reference proteome</keyword>
<proteinExistence type="predicted"/>
<dbReference type="AlphaFoldDB" id="A0A1N7SX44"/>
<name>A0A1N7SX44_9BURK</name>
<gene>
    <name evidence="8" type="ORF">BN2476_1610001</name>
</gene>
<sequence length="464" mass="51169">MLDAEELLGFSRGAIVAPAGHGKTEQIAKVAALGRRTLILTHTHAGVHAIRSRLKRLKVPHAAAVVDTIAGWSMRYAHAFPGIAQPCEGMPQGAQWDDLYRGTIRALAIGAVRQVVEASYDRILIDEYQDCNGLQHELATTLSTIVPTLVFGDPMQGIFEFAGATLNWETTIFPWFPLVDELDVPHRWENRNPELGEWIAEVRERLMRGDGIDLSVGPVAFRRADTAFDMGPLFDGFDGVQGSVAAIHCNKGICYRLARAAGGGYQAIEEVAARRLQEFCIAWDSCDSRQSRVDVITSLLDDCVNVKALEDGEEDTLADLATNARIRLAVADLFGPGAAEAGATVLSLIPRRARYQLYRRELWRDVERAMADVAAGRCVSMTEAAERVRQRASLAGRRLPQRTVSTPLLLKGLEFDHVVVPDASHFAREQRAQAKLFYVAISRATHSLTVSAPDNWVHFQRPDL</sequence>
<accession>A0A1N7SX44</accession>
<dbReference type="GO" id="GO:0000725">
    <property type="term" value="P:recombinational repair"/>
    <property type="evidence" value="ECO:0007669"/>
    <property type="project" value="TreeGrafter"/>
</dbReference>
<keyword evidence="4" id="KW-0067">ATP-binding</keyword>
<dbReference type="EMBL" id="CYGY02000161">
    <property type="protein sequence ID" value="SIT51985.1"/>
    <property type="molecule type" value="Genomic_DNA"/>
</dbReference>
<keyword evidence="3" id="KW-0347">Helicase</keyword>
<feature type="domain" description="UvrD-like helicase ATP-binding" evidence="6">
    <location>
        <begin position="95"/>
        <end position="166"/>
    </location>
</feature>
<keyword evidence="2" id="KW-0378">Hydrolase</keyword>
<keyword evidence="1" id="KW-0547">Nucleotide-binding</keyword>
<dbReference type="OrthoDB" id="7211215at2"/>
<dbReference type="Pfam" id="PF00580">
    <property type="entry name" value="UvrD-helicase"/>
    <property type="match status" value="1"/>
</dbReference>
<dbReference type="Proteomes" id="UP000195569">
    <property type="component" value="Unassembled WGS sequence"/>
</dbReference>
<evidence type="ECO:0000256" key="1">
    <source>
        <dbReference type="ARBA" id="ARBA00022741"/>
    </source>
</evidence>